<dbReference type="NCBIfam" id="NF046101">
    <property type="entry name" value="PA3496_fam"/>
    <property type="match status" value="1"/>
</dbReference>
<accession>A0ABV5ZA22</accession>
<comment type="caution">
    <text evidence="1">The sequence shown here is derived from an EMBL/GenBank/DDBJ whole genome shotgun (WGS) entry which is preliminary data.</text>
</comment>
<organism evidence="1 2">
    <name type="scientific">Balneatrix alpica</name>
    <dbReference type="NCBI Taxonomy" id="75684"/>
    <lineage>
        <taxon>Bacteria</taxon>
        <taxon>Pseudomonadati</taxon>
        <taxon>Pseudomonadota</taxon>
        <taxon>Gammaproteobacteria</taxon>
        <taxon>Oceanospirillales</taxon>
        <taxon>Balneatrichaceae</taxon>
        <taxon>Balneatrix</taxon>
    </lineage>
</organism>
<dbReference type="Proteomes" id="UP001589628">
    <property type="component" value="Unassembled WGS sequence"/>
</dbReference>
<protein>
    <submittedName>
        <fullName evidence="1">PA3496 family putative envelope integrity protein</fullName>
    </submittedName>
</protein>
<dbReference type="InterPro" id="IPR058059">
    <property type="entry name" value="PA3496-like"/>
</dbReference>
<evidence type="ECO:0000313" key="1">
    <source>
        <dbReference type="EMBL" id="MFB9886098.1"/>
    </source>
</evidence>
<dbReference type="EMBL" id="JBHLZN010000002">
    <property type="protein sequence ID" value="MFB9886098.1"/>
    <property type="molecule type" value="Genomic_DNA"/>
</dbReference>
<dbReference type="RefSeq" id="WP_027311594.1">
    <property type="nucleotide sequence ID" value="NZ_JAUESS010000007.1"/>
</dbReference>
<gene>
    <name evidence="1" type="ORF">ACFFLH_06725</name>
</gene>
<sequence length="63" mass="7724">MRQSERLIEVQAQLFDVFASLEREAQSKRHRTSRQKLLEARRSIERRQEEKCLQQQVEDYVFD</sequence>
<name>A0ABV5ZA22_9GAMM</name>
<keyword evidence="2" id="KW-1185">Reference proteome</keyword>
<reference evidence="1 2" key="1">
    <citation type="submission" date="2024-09" db="EMBL/GenBank/DDBJ databases">
        <authorList>
            <person name="Sun Q."/>
            <person name="Mori K."/>
        </authorList>
    </citation>
    <scope>NUCLEOTIDE SEQUENCE [LARGE SCALE GENOMIC DNA]</scope>
    <source>
        <strain evidence="1 2">ATCC 51285</strain>
    </source>
</reference>
<evidence type="ECO:0000313" key="2">
    <source>
        <dbReference type="Proteomes" id="UP001589628"/>
    </source>
</evidence>
<proteinExistence type="predicted"/>